<reference evidence="2" key="2">
    <citation type="submission" date="2025-09" db="UniProtKB">
        <authorList>
            <consortium name="Ensembl"/>
        </authorList>
    </citation>
    <scope>IDENTIFICATION</scope>
</reference>
<evidence type="ECO:0000313" key="3">
    <source>
        <dbReference type="Proteomes" id="UP000694391"/>
    </source>
</evidence>
<reference evidence="2" key="1">
    <citation type="submission" date="2025-08" db="UniProtKB">
        <authorList>
            <consortium name="Ensembl"/>
        </authorList>
    </citation>
    <scope>IDENTIFICATION</scope>
</reference>
<evidence type="ECO:0000256" key="1">
    <source>
        <dbReference type="SAM" id="MobiDB-lite"/>
    </source>
</evidence>
<sequence>MMVESASETIRSAPSGQNGVGSISRQADGGGGAGRDPAGGTDSKGEMSPAELLHFQQQQAHPGAPPPTPWPLRGPLPPPHYVKPEVRLQAAPSEAPSPAQSSALDTGSRDS</sequence>
<proteinExistence type="predicted"/>
<dbReference type="Proteomes" id="UP000694391">
    <property type="component" value="Unplaced"/>
</dbReference>
<name>A0A8C0K6M2_CANLU</name>
<keyword evidence="3" id="KW-1185">Reference proteome</keyword>
<feature type="compositionally biased region" description="Polar residues" evidence="1">
    <location>
        <begin position="1"/>
        <end position="25"/>
    </location>
</feature>
<dbReference type="Ensembl" id="ENSCAFT00020011446.1">
    <property type="protein sequence ID" value="ENSCAFP00020009856.1"/>
    <property type="gene ID" value="ENSCAFG00020008007.1"/>
</dbReference>
<dbReference type="GeneTree" id="ENSGT00940000158700"/>
<evidence type="ECO:0000313" key="2">
    <source>
        <dbReference type="Ensembl" id="ENSCAFP00020009856.1"/>
    </source>
</evidence>
<feature type="compositionally biased region" description="Pro residues" evidence="1">
    <location>
        <begin position="63"/>
        <end position="81"/>
    </location>
</feature>
<dbReference type="AlphaFoldDB" id="A0A8C0K6M2"/>
<protein>
    <submittedName>
        <fullName evidence="2">Uncharacterized protein</fullName>
    </submittedName>
</protein>
<organism evidence="2 3">
    <name type="scientific">Canis lupus dingo</name>
    <name type="common">dingo</name>
    <dbReference type="NCBI Taxonomy" id="286419"/>
    <lineage>
        <taxon>Eukaryota</taxon>
        <taxon>Metazoa</taxon>
        <taxon>Chordata</taxon>
        <taxon>Craniata</taxon>
        <taxon>Vertebrata</taxon>
        <taxon>Euteleostomi</taxon>
        <taxon>Mammalia</taxon>
        <taxon>Eutheria</taxon>
        <taxon>Laurasiatheria</taxon>
        <taxon>Carnivora</taxon>
        <taxon>Caniformia</taxon>
        <taxon>Canidae</taxon>
        <taxon>Canis</taxon>
    </lineage>
</organism>
<feature type="compositionally biased region" description="Low complexity" evidence="1">
    <location>
        <begin position="89"/>
        <end position="103"/>
    </location>
</feature>
<feature type="region of interest" description="Disordered" evidence="1">
    <location>
        <begin position="1"/>
        <end position="111"/>
    </location>
</feature>
<accession>A0A8C0K6M2</accession>